<dbReference type="EMBL" id="JMCC02000047">
    <property type="protein sequence ID" value="KIG15831.1"/>
    <property type="molecule type" value="Genomic_DNA"/>
</dbReference>
<dbReference type="SUPFAM" id="SSF52540">
    <property type="entry name" value="P-loop containing nucleoside triphosphate hydrolases"/>
    <property type="match status" value="1"/>
</dbReference>
<dbReference type="AlphaFoldDB" id="A0A0C2CXV7"/>
<comment type="caution">
    <text evidence="1">The sequence shown here is derived from an EMBL/GenBank/DDBJ whole genome shotgun (WGS) entry which is preliminary data.</text>
</comment>
<dbReference type="PIRSF" id="PIRSF037081">
    <property type="entry name" value="P-loop_All4644_prd"/>
    <property type="match status" value="1"/>
</dbReference>
<dbReference type="Proteomes" id="UP000031599">
    <property type="component" value="Unassembled WGS sequence"/>
</dbReference>
<evidence type="ECO:0008006" key="3">
    <source>
        <dbReference type="Google" id="ProtNLM"/>
    </source>
</evidence>
<dbReference type="GO" id="GO:0046403">
    <property type="term" value="F:polynucleotide 3'-phosphatase activity"/>
    <property type="evidence" value="ECO:0007669"/>
    <property type="project" value="TreeGrafter"/>
</dbReference>
<accession>A0A0C2CXV7</accession>
<evidence type="ECO:0000313" key="2">
    <source>
        <dbReference type="Proteomes" id="UP000031599"/>
    </source>
</evidence>
<dbReference type="Gene3D" id="3.40.50.300">
    <property type="entry name" value="P-loop containing nucleotide triphosphate hydrolases"/>
    <property type="match status" value="1"/>
</dbReference>
<gene>
    <name evidence="1" type="ORF">DB30_05249</name>
</gene>
<name>A0A0C2CXV7_9BACT</name>
<dbReference type="GO" id="GO:0006281">
    <property type="term" value="P:DNA repair"/>
    <property type="evidence" value="ECO:0007669"/>
    <property type="project" value="TreeGrafter"/>
</dbReference>
<dbReference type="PANTHER" id="PTHR12083:SF9">
    <property type="entry name" value="BIFUNCTIONAL POLYNUCLEOTIDE PHOSPHATASE_KINASE"/>
    <property type="match status" value="1"/>
</dbReference>
<dbReference type="PANTHER" id="PTHR12083">
    <property type="entry name" value="BIFUNCTIONAL POLYNUCLEOTIDE PHOSPHATASE/KINASE"/>
    <property type="match status" value="1"/>
</dbReference>
<proteinExistence type="predicted"/>
<dbReference type="Pfam" id="PF13671">
    <property type="entry name" value="AAA_33"/>
    <property type="match status" value="1"/>
</dbReference>
<dbReference type="InterPro" id="IPR027417">
    <property type="entry name" value="P-loop_NTPase"/>
</dbReference>
<dbReference type="RefSeq" id="WP_052550946.1">
    <property type="nucleotide sequence ID" value="NZ_JMCC02000047.1"/>
</dbReference>
<protein>
    <recommendedName>
        <fullName evidence="3">Kinase</fullName>
    </recommendedName>
</protein>
<organism evidence="1 2">
    <name type="scientific">Enhygromyxa salina</name>
    <dbReference type="NCBI Taxonomy" id="215803"/>
    <lineage>
        <taxon>Bacteria</taxon>
        <taxon>Pseudomonadati</taxon>
        <taxon>Myxococcota</taxon>
        <taxon>Polyangia</taxon>
        <taxon>Nannocystales</taxon>
        <taxon>Nannocystaceae</taxon>
        <taxon>Enhygromyxa</taxon>
    </lineage>
</organism>
<sequence>MEAVVLVGVQASGKSSFYAQHYADTHLRLNRDMLRTAHREVVLMYACLAVGQAFVVDNTNPKRETRARYVAAAKGAGFRTVAVVFEVPIELALARNAAREDRARVPDRAIRGTFAKLEPVTANEGFDEIRVVTEAA</sequence>
<reference evidence="1 2" key="1">
    <citation type="submission" date="2014-12" db="EMBL/GenBank/DDBJ databases">
        <title>Genome assembly of Enhygromyxa salina DSM 15201.</title>
        <authorList>
            <person name="Sharma G."/>
            <person name="Subramanian S."/>
        </authorList>
    </citation>
    <scope>NUCLEOTIDE SEQUENCE [LARGE SCALE GENOMIC DNA]</scope>
    <source>
        <strain evidence="1 2">DSM 15201</strain>
    </source>
</reference>
<evidence type="ECO:0000313" key="1">
    <source>
        <dbReference type="EMBL" id="KIG15831.1"/>
    </source>
</evidence>
<dbReference type="GO" id="GO:0046404">
    <property type="term" value="F:ATP-dependent polydeoxyribonucleotide 5'-hydroxyl-kinase activity"/>
    <property type="evidence" value="ECO:0007669"/>
    <property type="project" value="TreeGrafter"/>
</dbReference>
<dbReference type="GO" id="GO:0003690">
    <property type="term" value="F:double-stranded DNA binding"/>
    <property type="evidence" value="ECO:0007669"/>
    <property type="project" value="TreeGrafter"/>
</dbReference>
<dbReference type="InterPro" id="IPR017101">
    <property type="entry name" value="P-loop_ATP/GTP-bd_All4644_prd"/>
</dbReference>